<evidence type="ECO:0000259" key="9">
    <source>
        <dbReference type="Pfam" id="PF13742"/>
    </source>
</evidence>
<comment type="subunit">
    <text evidence="5">Heterooligomer composed of large and small subunits.</text>
</comment>
<evidence type="ECO:0000259" key="8">
    <source>
        <dbReference type="Pfam" id="PF02601"/>
    </source>
</evidence>
<comment type="catalytic activity">
    <reaction evidence="5 6">
        <text>Exonucleolytic cleavage in either 5'- to 3'- or 3'- to 5'-direction to yield nucleoside 5'-phosphates.</text>
        <dbReference type="EC" id="3.1.11.6"/>
    </reaction>
</comment>
<dbReference type="PANTHER" id="PTHR30008:SF0">
    <property type="entry name" value="EXODEOXYRIBONUCLEASE 7 LARGE SUBUNIT"/>
    <property type="match status" value="1"/>
</dbReference>
<dbReference type="InterPro" id="IPR020579">
    <property type="entry name" value="Exonuc_VII_lsu_C"/>
</dbReference>
<dbReference type="EC" id="3.1.11.6" evidence="5"/>
<evidence type="ECO:0000256" key="2">
    <source>
        <dbReference type="ARBA" id="ARBA00022722"/>
    </source>
</evidence>
<dbReference type="Pfam" id="PF02601">
    <property type="entry name" value="Exonuc_VII_L"/>
    <property type="match status" value="1"/>
</dbReference>
<evidence type="ECO:0000256" key="7">
    <source>
        <dbReference type="SAM" id="MobiDB-lite"/>
    </source>
</evidence>
<comment type="caution">
    <text evidence="10">The sequence shown here is derived from an EMBL/GenBank/DDBJ whole genome shotgun (WGS) entry which is preliminary data.</text>
</comment>
<evidence type="ECO:0000256" key="5">
    <source>
        <dbReference type="HAMAP-Rule" id="MF_00378"/>
    </source>
</evidence>
<dbReference type="CDD" id="cd04489">
    <property type="entry name" value="ExoVII_LU_OBF"/>
    <property type="match status" value="1"/>
</dbReference>
<feature type="domain" description="OB-fold nucleic acid binding" evidence="9">
    <location>
        <begin position="36"/>
        <end position="127"/>
    </location>
</feature>
<keyword evidence="1 5" id="KW-0963">Cytoplasm</keyword>
<dbReference type="EMBL" id="QNSB01000003">
    <property type="protein sequence ID" value="RBP72833.1"/>
    <property type="molecule type" value="Genomic_DNA"/>
</dbReference>
<dbReference type="HAMAP" id="MF_00378">
    <property type="entry name" value="Exonuc_7_L"/>
    <property type="match status" value="1"/>
</dbReference>
<comment type="subcellular location">
    <subcellularLocation>
        <location evidence="5 6">Cytoplasm</location>
    </subcellularLocation>
</comment>
<dbReference type="GO" id="GO:0008855">
    <property type="term" value="F:exodeoxyribonuclease VII activity"/>
    <property type="evidence" value="ECO:0007669"/>
    <property type="project" value="UniProtKB-UniRule"/>
</dbReference>
<dbReference type="RefSeq" id="WP_113903319.1">
    <property type="nucleotide sequence ID" value="NZ_QNSB01000003.1"/>
</dbReference>
<gene>
    <name evidence="5" type="primary">xseA</name>
    <name evidence="10" type="ORF">DFO65_103124</name>
</gene>
<sequence>MAQRISGTPGTLGESVAPRELAATAAETTAENPWPLSLLSQKMKSYIDRMSSVWIEGQVVELNHRGKASYLTLRDTDVEMSLPVQIWKNVLDRTGAPLTEGSHVVANLKADFWTKTGRLTMRANDIRAVGLGELLARLERLRKQLAAEGLFDPARKRRLPFLPNRIGLITGRDSDAQKDVVRNVHLRWPAAEFEIRNCAVQGPDAVPGVMRNLAELDADPAIDVIVIARGGGSMEDLLPFSNEALVRAVSNAQTPVVSAIGHEADRPILDEVADLRASTPTDAAKRIVPDVAEETMNLLRVRAELDAAVNRIIDREQEMLTAVRSRPVLAEPQTMVTAREDELAMIRRRSLQAATGLVIHGEKEISYLRSQARSLSPLRTLERGYAVVQSDAGQAIRDAAEVRVGATVHVRVARGRFDAEVSTIQTEHHTHPTPEDEDND</sequence>
<protein>
    <recommendedName>
        <fullName evidence="5">Exodeoxyribonuclease 7 large subunit</fullName>
        <ecNumber evidence="5">3.1.11.6</ecNumber>
    </recommendedName>
    <alternativeName>
        <fullName evidence="5">Exodeoxyribonuclease VII large subunit</fullName>
        <shortName evidence="5">Exonuclease VII large subunit</shortName>
    </alternativeName>
</protein>
<feature type="domain" description="Exonuclease VII large subunit C-terminal" evidence="8">
    <location>
        <begin position="150"/>
        <end position="359"/>
    </location>
</feature>
<dbReference type="Proteomes" id="UP000253509">
    <property type="component" value="Unassembled WGS sequence"/>
</dbReference>
<keyword evidence="4 5" id="KW-0269">Exonuclease</keyword>
<evidence type="ECO:0000313" key="11">
    <source>
        <dbReference type="Proteomes" id="UP000253509"/>
    </source>
</evidence>
<organism evidence="10 11">
    <name type="scientific">Brevibacterium celere</name>
    <dbReference type="NCBI Taxonomy" id="225845"/>
    <lineage>
        <taxon>Bacteria</taxon>
        <taxon>Bacillati</taxon>
        <taxon>Actinomycetota</taxon>
        <taxon>Actinomycetes</taxon>
        <taxon>Micrococcales</taxon>
        <taxon>Brevibacteriaceae</taxon>
        <taxon>Brevibacterium</taxon>
    </lineage>
</organism>
<dbReference type="PANTHER" id="PTHR30008">
    <property type="entry name" value="EXODEOXYRIBONUCLEASE 7 LARGE SUBUNIT"/>
    <property type="match status" value="1"/>
</dbReference>
<feature type="region of interest" description="Disordered" evidence="7">
    <location>
        <begin position="421"/>
        <end position="440"/>
    </location>
</feature>
<keyword evidence="3 5" id="KW-0378">Hydrolase</keyword>
<comment type="function">
    <text evidence="5">Bidirectionally degrades single-stranded DNA into large acid-insoluble oligonucleotides, which are then degraded further into small acid-soluble oligonucleotides.</text>
</comment>
<name>A0A366IK79_9MICO</name>
<keyword evidence="2 5" id="KW-0540">Nuclease</keyword>
<comment type="similarity">
    <text evidence="5 6">Belongs to the XseA family.</text>
</comment>
<dbReference type="Pfam" id="PF13742">
    <property type="entry name" value="tRNA_anti_2"/>
    <property type="match status" value="1"/>
</dbReference>
<evidence type="ECO:0000256" key="3">
    <source>
        <dbReference type="ARBA" id="ARBA00022801"/>
    </source>
</evidence>
<dbReference type="NCBIfam" id="TIGR00237">
    <property type="entry name" value="xseA"/>
    <property type="match status" value="1"/>
</dbReference>
<keyword evidence="11" id="KW-1185">Reference proteome</keyword>
<dbReference type="GO" id="GO:0006308">
    <property type="term" value="P:DNA catabolic process"/>
    <property type="evidence" value="ECO:0007669"/>
    <property type="project" value="UniProtKB-UniRule"/>
</dbReference>
<dbReference type="InterPro" id="IPR003753">
    <property type="entry name" value="Exonuc_VII_L"/>
</dbReference>
<reference evidence="10 11" key="1">
    <citation type="submission" date="2018-06" db="EMBL/GenBank/DDBJ databases">
        <title>Freshwater and sediment microbial communities from various areas in North America, analyzing microbe dynamics in response to fracking.</title>
        <authorList>
            <person name="Lamendella R."/>
        </authorList>
    </citation>
    <scope>NUCLEOTIDE SEQUENCE [LARGE SCALE GENOMIC DNA]</scope>
    <source>
        <strain evidence="10 11">3b_TX</strain>
    </source>
</reference>
<proteinExistence type="inferred from homology"/>
<evidence type="ECO:0000313" key="10">
    <source>
        <dbReference type="EMBL" id="RBP72833.1"/>
    </source>
</evidence>
<dbReference type="GO" id="GO:0005737">
    <property type="term" value="C:cytoplasm"/>
    <property type="evidence" value="ECO:0007669"/>
    <property type="project" value="UniProtKB-SubCell"/>
</dbReference>
<dbReference type="AlphaFoldDB" id="A0A366IK79"/>
<dbReference type="GO" id="GO:0003676">
    <property type="term" value="F:nucleic acid binding"/>
    <property type="evidence" value="ECO:0007669"/>
    <property type="project" value="InterPro"/>
</dbReference>
<accession>A0A366IK79</accession>
<dbReference type="GO" id="GO:0009318">
    <property type="term" value="C:exodeoxyribonuclease VII complex"/>
    <property type="evidence" value="ECO:0007669"/>
    <property type="project" value="UniProtKB-UniRule"/>
</dbReference>
<evidence type="ECO:0000256" key="6">
    <source>
        <dbReference type="RuleBase" id="RU004355"/>
    </source>
</evidence>
<evidence type="ECO:0000256" key="1">
    <source>
        <dbReference type="ARBA" id="ARBA00022490"/>
    </source>
</evidence>
<dbReference type="InterPro" id="IPR025824">
    <property type="entry name" value="OB-fold_nuc-bd_dom"/>
</dbReference>
<evidence type="ECO:0000256" key="4">
    <source>
        <dbReference type="ARBA" id="ARBA00022839"/>
    </source>
</evidence>